<dbReference type="RefSeq" id="WP_129303263.1">
    <property type="nucleotide sequence ID" value="NZ_QZFR01000029.1"/>
</dbReference>
<dbReference type="Gene3D" id="3.40.50.2000">
    <property type="entry name" value="Glycogen Phosphorylase B"/>
    <property type="match status" value="2"/>
</dbReference>
<dbReference type="Proteomes" id="UP000306855">
    <property type="component" value="Unassembled WGS sequence"/>
</dbReference>
<feature type="domain" description="Glycosyl transferase family 1" evidence="1">
    <location>
        <begin position="275"/>
        <end position="423"/>
    </location>
</feature>
<comment type="caution">
    <text evidence="3">The sequence shown here is derived from an EMBL/GenBank/DDBJ whole genome shotgun (WGS) entry which is preliminary data.</text>
</comment>
<dbReference type="GO" id="GO:0016757">
    <property type="term" value="F:glycosyltransferase activity"/>
    <property type="evidence" value="ECO:0007669"/>
    <property type="project" value="InterPro"/>
</dbReference>
<evidence type="ECO:0000313" key="3">
    <source>
        <dbReference type="EMBL" id="RXV74536.1"/>
    </source>
</evidence>
<evidence type="ECO:0000259" key="2">
    <source>
        <dbReference type="Pfam" id="PF13439"/>
    </source>
</evidence>
<reference evidence="3 5" key="1">
    <citation type="submission" date="2018-09" db="EMBL/GenBank/DDBJ databases">
        <title>Murine metabolic-syndrome-specific gut microbial biobank.</title>
        <authorList>
            <person name="Liu C."/>
        </authorList>
    </citation>
    <scope>NUCLEOTIDE SEQUENCE [LARGE SCALE GENOMIC DNA]</scope>
    <source>
        <strain evidence="3 5">C-30</strain>
    </source>
</reference>
<dbReference type="PANTHER" id="PTHR45947">
    <property type="entry name" value="SULFOQUINOVOSYL TRANSFERASE SQD2"/>
    <property type="match status" value="1"/>
</dbReference>
<name>A0A4Q2AUY3_9LACO</name>
<evidence type="ECO:0000313" key="4">
    <source>
        <dbReference type="EMBL" id="TGY56488.1"/>
    </source>
</evidence>
<dbReference type="InterPro" id="IPR001296">
    <property type="entry name" value="Glyco_trans_1"/>
</dbReference>
<feature type="domain" description="Glycosyltransferase subfamily 4-like N-terminal" evidence="2">
    <location>
        <begin position="16"/>
        <end position="138"/>
    </location>
</feature>
<proteinExistence type="predicted"/>
<protein>
    <submittedName>
        <fullName evidence="3">Glycosyltransferase</fullName>
    </submittedName>
</protein>
<dbReference type="AlphaFoldDB" id="A0A4Q2AUY3"/>
<dbReference type="OrthoDB" id="9814612at2"/>
<gene>
    <name evidence="3" type="ORF">D6C19_05060</name>
    <name evidence="4" type="ORF">E5340_02810</name>
</gene>
<dbReference type="SUPFAM" id="SSF53756">
    <property type="entry name" value="UDP-Glycosyltransferase/glycogen phosphorylase"/>
    <property type="match status" value="1"/>
</dbReference>
<keyword evidence="3" id="KW-0808">Transferase</keyword>
<dbReference type="PANTHER" id="PTHR45947:SF3">
    <property type="entry name" value="SULFOQUINOVOSYL TRANSFERASE SQD2"/>
    <property type="match status" value="1"/>
</dbReference>
<dbReference type="EMBL" id="SRYK01000008">
    <property type="protein sequence ID" value="TGY56488.1"/>
    <property type="molecule type" value="Genomic_DNA"/>
</dbReference>
<dbReference type="Pfam" id="PF13439">
    <property type="entry name" value="Glyco_transf_4"/>
    <property type="match status" value="1"/>
</dbReference>
<dbReference type="InterPro" id="IPR028098">
    <property type="entry name" value="Glyco_trans_4-like_N"/>
</dbReference>
<evidence type="ECO:0000259" key="1">
    <source>
        <dbReference type="Pfam" id="PF00534"/>
    </source>
</evidence>
<evidence type="ECO:0000313" key="5">
    <source>
        <dbReference type="Proteomes" id="UP000289316"/>
    </source>
</evidence>
<reference evidence="4 6" key="2">
    <citation type="submission" date="2019-04" db="EMBL/GenBank/DDBJ databases">
        <title>Microbes associate with the intestines of laboratory mice.</title>
        <authorList>
            <person name="Navarre W."/>
            <person name="Wong E."/>
            <person name="Huang K."/>
            <person name="Tropini C."/>
            <person name="Ng K."/>
            <person name="Yu B."/>
        </authorList>
    </citation>
    <scope>NUCLEOTIDE SEQUENCE [LARGE SCALE GENOMIC DNA]</scope>
    <source>
        <strain evidence="4 6">NM26_J9</strain>
    </source>
</reference>
<sequence length="445" mass="51426">MNILEYTLGLPPYRRGGLPKYSLDLARQLSSNNNNNVYLMYPGAMSFWKKKLSFRLKKSNEKFQIIELLDPLPVSLGLGISDELPYMEARDVTKITQLLMDLKIDVVHFHTFMGVPLELLRAIKQLKIKMVYTTHDFYGLCPKMLEDDPLSSLSETKCSVDCMLCKAGPSNLKLWVMQSHLYAILKETKVIKHLRSHEKSTLSTNMINENLSLARAKKRVALRKYYLEMFSYIDEFHFNSQVASDYVKRFLPQAQGRVLNITHSGVVDERDNKCLRRQSEQISFGYIGPYDTKKGFFMLKDAFEHLRLRYANFEINFCGDVAQDSFFENEWVYNHGLLSQTELDKFYSQIDVLLMPSLWHETFGFVALEGISRGIPVLVSDHVGAKDMLSQEFIFVADEASLEEKLAVLCADPKLIDDLRQKLKQFEIPTSFSKHVAQLVDEFYH</sequence>
<dbReference type="EMBL" id="QZFR01000029">
    <property type="protein sequence ID" value="RXV74536.1"/>
    <property type="molecule type" value="Genomic_DNA"/>
</dbReference>
<dbReference type="Proteomes" id="UP000289316">
    <property type="component" value="Unassembled WGS sequence"/>
</dbReference>
<dbReference type="Pfam" id="PF00534">
    <property type="entry name" value="Glycos_transf_1"/>
    <property type="match status" value="1"/>
</dbReference>
<evidence type="ECO:0000313" key="6">
    <source>
        <dbReference type="Proteomes" id="UP000306855"/>
    </source>
</evidence>
<accession>A0A4Q2AUY3</accession>
<organism evidence="3 5">
    <name type="scientific">Ligilactobacillus murinus</name>
    <dbReference type="NCBI Taxonomy" id="1622"/>
    <lineage>
        <taxon>Bacteria</taxon>
        <taxon>Bacillati</taxon>
        <taxon>Bacillota</taxon>
        <taxon>Bacilli</taxon>
        <taxon>Lactobacillales</taxon>
        <taxon>Lactobacillaceae</taxon>
        <taxon>Ligilactobacillus</taxon>
    </lineage>
</organism>
<dbReference type="InterPro" id="IPR050194">
    <property type="entry name" value="Glycosyltransferase_grp1"/>
</dbReference>